<feature type="domain" description="Helicase C-terminal" evidence="6">
    <location>
        <begin position="1"/>
        <end position="134"/>
    </location>
</feature>
<dbReference type="PROSITE" id="PS51194">
    <property type="entry name" value="HELICASE_CTER"/>
    <property type="match status" value="1"/>
</dbReference>
<dbReference type="PANTHER" id="PTHR47959">
    <property type="entry name" value="ATP-DEPENDENT RNA HELICASE RHLE-RELATED"/>
    <property type="match status" value="1"/>
</dbReference>
<keyword evidence="1" id="KW-0547">Nucleotide-binding</keyword>
<reference evidence="7" key="1">
    <citation type="submission" date="2020-07" db="EMBL/GenBank/DDBJ databases">
        <title>Multicomponent nature underlies the extraordinary mechanical properties of spider dragline silk.</title>
        <authorList>
            <person name="Kono N."/>
            <person name="Nakamura H."/>
            <person name="Mori M."/>
            <person name="Yoshida Y."/>
            <person name="Ohtoshi R."/>
            <person name="Malay A.D."/>
            <person name="Moran D.A.P."/>
            <person name="Tomita M."/>
            <person name="Numata K."/>
            <person name="Arakawa K."/>
        </authorList>
    </citation>
    <scope>NUCLEOTIDE SEQUENCE</scope>
</reference>
<feature type="compositionally biased region" description="Basic residues" evidence="5">
    <location>
        <begin position="234"/>
        <end position="244"/>
    </location>
</feature>
<dbReference type="Pfam" id="PF00271">
    <property type="entry name" value="Helicase_C"/>
    <property type="match status" value="1"/>
</dbReference>
<dbReference type="EMBL" id="BMAO01033372">
    <property type="protein sequence ID" value="GFQ89046.1"/>
    <property type="molecule type" value="Genomic_DNA"/>
</dbReference>
<name>A0A8X6KYL9_TRICU</name>
<evidence type="ECO:0000256" key="5">
    <source>
        <dbReference type="SAM" id="MobiDB-lite"/>
    </source>
</evidence>
<feature type="compositionally biased region" description="Low complexity" evidence="5">
    <location>
        <begin position="169"/>
        <end position="192"/>
    </location>
</feature>
<keyword evidence="2" id="KW-0378">Hydrolase</keyword>
<gene>
    <name evidence="7" type="primary">DDX42</name>
    <name evidence="7" type="ORF">TNCT_312651</name>
</gene>
<dbReference type="SMART" id="SM00490">
    <property type="entry name" value="HELICc"/>
    <property type="match status" value="1"/>
</dbReference>
<comment type="caution">
    <text evidence="7">The sequence shown here is derived from an EMBL/GenBank/DDBJ whole genome shotgun (WGS) entry which is preliminary data.</text>
</comment>
<feature type="non-terminal residue" evidence="7">
    <location>
        <position position="1"/>
    </location>
</feature>
<dbReference type="Proteomes" id="UP000887116">
    <property type="component" value="Unassembled WGS sequence"/>
</dbReference>
<evidence type="ECO:0000256" key="2">
    <source>
        <dbReference type="ARBA" id="ARBA00022801"/>
    </source>
</evidence>
<evidence type="ECO:0000313" key="8">
    <source>
        <dbReference type="Proteomes" id="UP000887116"/>
    </source>
</evidence>
<dbReference type="GO" id="GO:0016787">
    <property type="term" value="F:hydrolase activity"/>
    <property type="evidence" value="ECO:0007669"/>
    <property type="project" value="UniProtKB-KW"/>
</dbReference>
<dbReference type="InterPro" id="IPR001650">
    <property type="entry name" value="Helicase_C-like"/>
</dbReference>
<evidence type="ECO:0000256" key="1">
    <source>
        <dbReference type="ARBA" id="ARBA00022741"/>
    </source>
</evidence>
<dbReference type="PANTHER" id="PTHR47959:SF1">
    <property type="entry name" value="ATP-DEPENDENT RNA HELICASE DBPA"/>
    <property type="match status" value="1"/>
</dbReference>
<dbReference type="GO" id="GO:0005829">
    <property type="term" value="C:cytosol"/>
    <property type="evidence" value="ECO:0007669"/>
    <property type="project" value="TreeGrafter"/>
</dbReference>
<dbReference type="CDD" id="cd18787">
    <property type="entry name" value="SF2_C_DEAD"/>
    <property type="match status" value="1"/>
</dbReference>
<evidence type="ECO:0000259" key="6">
    <source>
        <dbReference type="PROSITE" id="PS51194"/>
    </source>
</evidence>
<keyword evidence="3 7" id="KW-0347">Helicase</keyword>
<dbReference type="AlphaFoldDB" id="A0A8X6KYL9"/>
<dbReference type="OrthoDB" id="196131at2759"/>
<dbReference type="GO" id="GO:0005524">
    <property type="term" value="F:ATP binding"/>
    <property type="evidence" value="ECO:0007669"/>
    <property type="project" value="UniProtKB-KW"/>
</dbReference>
<feature type="region of interest" description="Disordered" evidence="5">
    <location>
        <begin position="224"/>
        <end position="244"/>
    </location>
</feature>
<organism evidence="7 8">
    <name type="scientific">Trichonephila clavata</name>
    <name type="common">Joro spider</name>
    <name type="synonym">Nephila clavata</name>
    <dbReference type="NCBI Taxonomy" id="2740835"/>
    <lineage>
        <taxon>Eukaryota</taxon>
        <taxon>Metazoa</taxon>
        <taxon>Ecdysozoa</taxon>
        <taxon>Arthropoda</taxon>
        <taxon>Chelicerata</taxon>
        <taxon>Arachnida</taxon>
        <taxon>Araneae</taxon>
        <taxon>Araneomorphae</taxon>
        <taxon>Entelegynae</taxon>
        <taxon>Araneoidea</taxon>
        <taxon>Nephilidae</taxon>
        <taxon>Trichonephila</taxon>
    </lineage>
</organism>
<dbReference type="SUPFAM" id="SSF52540">
    <property type="entry name" value="P-loop containing nucleoside triphosphate hydrolases"/>
    <property type="match status" value="1"/>
</dbReference>
<protein>
    <submittedName>
        <fullName evidence="7">ATP-dependent RNA helicase DDX42</fullName>
    </submittedName>
</protein>
<evidence type="ECO:0000256" key="3">
    <source>
        <dbReference type="ARBA" id="ARBA00022806"/>
    </source>
</evidence>
<sequence>GSVLVFVTKKANAEELANNLRLKEYDVGLLHGDIDQNERSKVILSFKKKEIPILVATDVAARGLDITHVKTVVNYDIARDIDTHTHRIGRTGRAGEKGIAYTLVTDKDKEFAGHLVRNLEGANQAVPQALMDLAMQSSWFRKSRFKQSKGKKLNKAQGLGFRERPGLGSEEMVSNSSRVSSSLSHSTLPKFSGPQTDRLSAMKSAFQSQYKSQFTAATDTAWKMAAKEEEKARKERKKSRWDTS</sequence>
<proteinExistence type="predicted"/>
<dbReference type="GO" id="GO:0003724">
    <property type="term" value="F:RNA helicase activity"/>
    <property type="evidence" value="ECO:0007669"/>
    <property type="project" value="TreeGrafter"/>
</dbReference>
<accession>A0A8X6KYL9</accession>
<dbReference type="InterPro" id="IPR050079">
    <property type="entry name" value="DEAD_box_RNA_helicase"/>
</dbReference>
<evidence type="ECO:0000256" key="4">
    <source>
        <dbReference type="ARBA" id="ARBA00022840"/>
    </source>
</evidence>
<feature type="region of interest" description="Disordered" evidence="5">
    <location>
        <begin position="151"/>
        <end position="196"/>
    </location>
</feature>
<keyword evidence="4" id="KW-0067">ATP-binding</keyword>
<dbReference type="InterPro" id="IPR027417">
    <property type="entry name" value="P-loop_NTPase"/>
</dbReference>
<keyword evidence="8" id="KW-1185">Reference proteome</keyword>
<evidence type="ECO:0000313" key="7">
    <source>
        <dbReference type="EMBL" id="GFQ89046.1"/>
    </source>
</evidence>
<dbReference type="Gene3D" id="3.40.50.300">
    <property type="entry name" value="P-loop containing nucleotide triphosphate hydrolases"/>
    <property type="match status" value="1"/>
</dbReference>